<dbReference type="EC" id="3.5.4.9" evidence="11"/>
<evidence type="ECO:0000313" key="14">
    <source>
        <dbReference type="EMBL" id="MEQ3347351.1"/>
    </source>
</evidence>
<dbReference type="Pfam" id="PF02882">
    <property type="entry name" value="THF_DHG_CYH_C"/>
    <property type="match status" value="1"/>
</dbReference>
<reference evidence="14 15" key="1">
    <citation type="submission" date="2024-04" db="EMBL/GenBank/DDBJ databases">
        <title>Human intestinal bacterial collection.</title>
        <authorList>
            <person name="Pauvert C."/>
            <person name="Hitch T.C.A."/>
            <person name="Clavel T."/>
        </authorList>
    </citation>
    <scope>NUCLEOTIDE SEQUENCE [LARGE SCALE GENOMIC DNA]</scope>
    <source>
        <strain evidence="14 15">CLA-SR-H019</strain>
    </source>
</reference>
<feature type="binding site" evidence="11">
    <location>
        <position position="228"/>
    </location>
    <ligand>
        <name>NADP(+)</name>
        <dbReference type="ChEBI" id="CHEBI:58349"/>
    </ligand>
</feature>
<gene>
    <name evidence="11" type="primary">folD</name>
    <name evidence="14" type="ORF">AAA073_07890</name>
</gene>
<keyword evidence="6 11" id="KW-0521">NADP</keyword>
<organism evidence="14 15">
    <name type="scientific">Peptoniphilus senegalensis</name>
    <dbReference type="NCBI Taxonomy" id="1465757"/>
    <lineage>
        <taxon>Bacteria</taxon>
        <taxon>Bacillati</taxon>
        <taxon>Bacillota</taxon>
        <taxon>Tissierellia</taxon>
        <taxon>Tissierellales</taxon>
        <taxon>Peptoniphilaceae</taxon>
        <taxon>Peptoniphilus</taxon>
    </lineage>
</organism>
<dbReference type="EC" id="1.5.1.5" evidence="11"/>
<evidence type="ECO:0000256" key="5">
    <source>
        <dbReference type="ARBA" id="ARBA00022801"/>
    </source>
</evidence>
<evidence type="ECO:0000256" key="9">
    <source>
        <dbReference type="ARBA" id="ARBA00023167"/>
    </source>
</evidence>
<evidence type="ECO:0000313" key="15">
    <source>
        <dbReference type="Proteomes" id="UP001491691"/>
    </source>
</evidence>
<evidence type="ECO:0000256" key="6">
    <source>
        <dbReference type="ARBA" id="ARBA00022857"/>
    </source>
</evidence>
<comment type="caution">
    <text evidence="11">Lacks conserved residue(s) required for the propagation of feature annotation.</text>
</comment>
<evidence type="ECO:0000256" key="3">
    <source>
        <dbReference type="ARBA" id="ARBA00022605"/>
    </source>
</evidence>
<dbReference type="Proteomes" id="UP001491691">
    <property type="component" value="Unassembled WGS sequence"/>
</dbReference>
<accession>A0ABV1J2F7</accession>
<keyword evidence="8 11" id="KW-0368">Histidine biosynthesis</keyword>
<feature type="binding site" evidence="11">
    <location>
        <begin position="162"/>
        <end position="164"/>
    </location>
    <ligand>
        <name>NADP(+)</name>
        <dbReference type="ChEBI" id="CHEBI:58349"/>
    </ligand>
</feature>
<comment type="caution">
    <text evidence="14">The sequence shown here is derived from an EMBL/GenBank/DDBJ whole genome shotgun (WGS) entry which is preliminary data.</text>
</comment>
<proteinExistence type="inferred from homology"/>
<dbReference type="InterPro" id="IPR020631">
    <property type="entry name" value="THF_DH/CycHdrlase_NAD-bd_dom"/>
</dbReference>
<dbReference type="PANTHER" id="PTHR48099">
    <property type="entry name" value="C-1-TETRAHYDROFOLATE SYNTHASE, CYTOPLASMIC-RELATED"/>
    <property type="match status" value="1"/>
</dbReference>
<keyword evidence="15" id="KW-1185">Reference proteome</keyword>
<comment type="subunit">
    <text evidence="11">Homodimer.</text>
</comment>
<evidence type="ECO:0000256" key="2">
    <source>
        <dbReference type="ARBA" id="ARBA00022563"/>
    </source>
</evidence>
<evidence type="ECO:0000256" key="11">
    <source>
        <dbReference type="HAMAP-Rule" id="MF_01576"/>
    </source>
</evidence>
<dbReference type="SUPFAM" id="SSF51735">
    <property type="entry name" value="NAD(P)-binding Rossmann-fold domains"/>
    <property type="match status" value="1"/>
</dbReference>
<evidence type="ECO:0000259" key="13">
    <source>
        <dbReference type="Pfam" id="PF02882"/>
    </source>
</evidence>
<keyword evidence="7 11" id="KW-0560">Oxidoreductase</keyword>
<dbReference type="CDD" id="cd01080">
    <property type="entry name" value="NAD_bind_m-THF_DH_Cyclohyd"/>
    <property type="match status" value="1"/>
</dbReference>
<dbReference type="InterPro" id="IPR000672">
    <property type="entry name" value="THF_DH/CycHdrlase"/>
</dbReference>
<dbReference type="PANTHER" id="PTHR48099:SF5">
    <property type="entry name" value="C-1-TETRAHYDROFOLATE SYNTHASE, CYTOPLASMIC"/>
    <property type="match status" value="1"/>
</dbReference>
<dbReference type="InterPro" id="IPR046346">
    <property type="entry name" value="Aminoacid_DH-like_N_sf"/>
</dbReference>
<evidence type="ECO:0000256" key="4">
    <source>
        <dbReference type="ARBA" id="ARBA00022755"/>
    </source>
</evidence>
<evidence type="ECO:0000256" key="8">
    <source>
        <dbReference type="ARBA" id="ARBA00023102"/>
    </source>
</evidence>
<dbReference type="InterPro" id="IPR036291">
    <property type="entry name" value="NAD(P)-bd_dom_sf"/>
</dbReference>
<feature type="domain" description="Tetrahydrofolate dehydrogenase/cyclohydrolase catalytic" evidence="12">
    <location>
        <begin position="7"/>
        <end position="116"/>
    </location>
</feature>
<comment type="function">
    <text evidence="11">Catalyzes the oxidation of 5,10-methylenetetrahydrofolate to 5,10-methenyltetrahydrofolate and then the hydrolysis of 5,10-methenyltetrahydrofolate to 10-formyltetrahydrofolate.</text>
</comment>
<dbReference type="InterPro" id="IPR020630">
    <property type="entry name" value="THF_DH/CycHdrlase_cat_dom"/>
</dbReference>
<dbReference type="EMBL" id="JBBNPP010000017">
    <property type="protein sequence ID" value="MEQ3347351.1"/>
    <property type="molecule type" value="Genomic_DNA"/>
</dbReference>
<evidence type="ECO:0000256" key="10">
    <source>
        <dbReference type="ARBA" id="ARBA00023268"/>
    </source>
</evidence>
<name>A0ABV1J2F7_9FIRM</name>
<evidence type="ECO:0000256" key="1">
    <source>
        <dbReference type="ARBA" id="ARBA00004777"/>
    </source>
</evidence>
<keyword evidence="2 11" id="KW-0554">One-carbon metabolism</keyword>
<keyword evidence="10 11" id="KW-0511">Multifunctional enzyme</keyword>
<keyword evidence="5 11" id="KW-0378">Hydrolase</keyword>
<comment type="similarity">
    <text evidence="11">Belongs to the tetrahydrofolate dehydrogenase/cyclohydrolase family.</text>
</comment>
<dbReference type="RefSeq" id="WP_349189222.1">
    <property type="nucleotide sequence ID" value="NZ_JBBNPP010000017.1"/>
</dbReference>
<feature type="domain" description="Tetrahydrofolate dehydrogenase/cyclohydrolase NAD(P)-binding" evidence="13">
    <location>
        <begin position="136"/>
        <end position="276"/>
    </location>
</feature>
<dbReference type="Pfam" id="PF00763">
    <property type="entry name" value="THF_DHG_CYH"/>
    <property type="match status" value="1"/>
</dbReference>
<evidence type="ECO:0000259" key="12">
    <source>
        <dbReference type="Pfam" id="PF00763"/>
    </source>
</evidence>
<evidence type="ECO:0000256" key="7">
    <source>
        <dbReference type="ARBA" id="ARBA00023002"/>
    </source>
</evidence>
<dbReference type="PRINTS" id="PR00085">
    <property type="entry name" value="THFDHDRGNASE"/>
</dbReference>
<comment type="catalytic activity">
    <reaction evidence="11">
        <text>(6R)-5,10-methenyltetrahydrofolate + H2O = (6R)-10-formyltetrahydrofolate + H(+)</text>
        <dbReference type="Rhea" id="RHEA:23700"/>
        <dbReference type="ChEBI" id="CHEBI:15377"/>
        <dbReference type="ChEBI" id="CHEBI:15378"/>
        <dbReference type="ChEBI" id="CHEBI:57455"/>
        <dbReference type="ChEBI" id="CHEBI:195366"/>
        <dbReference type="EC" id="3.5.4.9"/>
    </reaction>
</comment>
<protein>
    <recommendedName>
        <fullName evidence="11">Bifunctional protein FolD</fullName>
    </recommendedName>
    <domain>
        <recommendedName>
            <fullName evidence="11">Methylenetetrahydrofolate dehydrogenase</fullName>
            <ecNumber evidence="11">1.5.1.5</ecNumber>
        </recommendedName>
    </domain>
    <domain>
        <recommendedName>
            <fullName evidence="11">Methenyltetrahydrofolate cyclohydrolase</fullName>
            <ecNumber evidence="11">3.5.4.9</ecNumber>
        </recommendedName>
    </domain>
</protein>
<comment type="pathway">
    <text evidence="1 11">One-carbon metabolism; tetrahydrofolate interconversion.</text>
</comment>
<sequence>MTEILYAKNYVNKKSHELIEKVKKLKSKPIISTIRVGDDYGSLAYEKGIKKTAEELGVEVDSNEFAKDVSQDEVIERIKKLNEDEKIGGILIFRPLPENFDEDIISLALEPKKDVDCMHPLNRARVYSGDLSGFTPLAPKAAHELLKFYGYELEGKDTVIINHSNVVGKPLAMFLLKDLATVTICHLGTVDLKKHTKNAEIIFTAMGRAETLDESYFNKDAIVIDIGTSKNKDGKYRGDLDEKSVNGKIKAYSPVPGGIGNITNLLLIENVIKFYEA</sequence>
<dbReference type="Gene3D" id="3.40.50.10860">
    <property type="entry name" value="Leucine Dehydrogenase, chain A, domain 1"/>
    <property type="match status" value="1"/>
</dbReference>
<keyword evidence="4 11" id="KW-0658">Purine biosynthesis</keyword>
<dbReference type="HAMAP" id="MF_01576">
    <property type="entry name" value="THF_DHG_CYH"/>
    <property type="match status" value="1"/>
</dbReference>
<keyword evidence="9 11" id="KW-0486">Methionine biosynthesis</keyword>
<keyword evidence="3 11" id="KW-0028">Amino-acid biosynthesis</keyword>
<comment type="catalytic activity">
    <reaction evidence="11">
        <text>(6R)-5,10-methylene-5,6,7,8-tetrahydrofolate + NADP(+) = (6R)-5,10-methenyltetrahydrofolate + NADPH</text>
        <dbReference type="Rhea" id="RHEA:22812"/>
        <dbReference type="ChEBI" id="CHEBI:15636"/>
        <dbReference type="ChEBI" id="CHEBI:57455"/>
        <dbReference type="ChEBI" id="CHEBI:57783"/>
        <dbReference type="ChEBI" id="CHEBI:58349"/>
        <dbReference type="EC" id="1.5.1.5"/>
    </reaction>
</comment>
<dbReference type="Gene3D" id="3.40.50.720">
    <property type="entry name" value="NAD(P)-binding Rossmann-like Domain"/>
    <property type="match status" value="1"/>
</dbReference>
<dbReference type="SUPFAM" id="SSF53223">
    <property type="entry name" value="Aminoacid dehydrogenase-like, N-terminal domain"/>
    <property type="match status" value="1"/>
</dbReference>